<comment type="caution">
    <text evidence="3">The sequence shown here is derived from an EMBL/GenBank/DDBJ whole genome shotgun (WGS) entry which is preliminary data.</text>
</comment>
<gene>
    <name evidence="3" type="primary">gb22445</name>
    <name evidence="3" type="ORF">PR202_gb22445</name>
</gene>
<evidence type="ECO:0000256" key="1">
    <source>
        <dbReference type="SAM" id="MobiDB-lite"/>
    </source>
</evidence>
<accession>A0AAV5FHA3</accession>
<feature type="compositionally biased region" description="Basic and acidic residues" evidence="1">
    <location>
        <begin position="271"/>
        <end position="296"/>
    </location>
</feature>
<sequence length="308" mass="34860">MMDEIPSTLIMRNALRITDAMRKNVVNGGWMPDGMTNGMTNKRTAKILLQEKTAETTDGIINETIVRILLQETTTTTDVDVMIGIGMITITMTIDDVVMMMMLAHDTAVAQLCPQTSTNPREWLQLYSTAIRSARGDSYVMANYLPVFLDPAVRIWLTSLPEDSITSWGDLNRKPIESFQATCNRPDNHFDLTRIKQKADEPLRDYIKRFCAKKTEIPNVPDQQIITAFLGRIRSDDLVQEIGRRNHDLKLTAQECFKIADKYASSESALDDIRGKGKEKRSDKPEITAPLKEKKSQPAVRPLELLEE</sequence>
<keyword evidence="4" id="KW-1185">Reference proteome</keyword>
<dbReference type="Proteomes" id="UP001054889">
    <property type="component" value="Unassembled WGS sequence"/>
</dbReference>
<evidence type="ECO:0000313" key="4">
    <source>
        <dbReference type="Proteomes" id="UP001054889"/>
    </source>
</evidence>
<feature type="region of interest" description="Disordered" evidence="1">
    <location>
        <begin position="268"/>
        <end position="308"/>
    </location>
</feature>
<protein>
    <recommendedName>
        <fullName evidence="2">Retrotransposon gag domain-containing protein</fullName>
    </recommendedName>
</protein>
<proteinExistence type="predicted"/>
<evidence type="ECO:0000313" key="3">
    <source>
        <dbReference type="EMBL" id="GJN33820.1"/>
    </source>
</evidence>
<dbReference type="InterPro" id="IPR005162">
    <property type="entry name" value="Retrotrans_gag_dom"/>
</dbReference>
<reference evidence="3" key="2">
    <citation type="submission" date="2021-12" db="EMBL/GenBank/DDBJ databases">
        <title>Resequencing data analysis of finger millet.</title>
        <authorList>
            <person name="Hatakeyama M."/>
            <person name="Aluri S."/>
            <person name="Balachadran M.T."/>
            <person name="Sivarajan S.R."/>
            <person name="Poveda L."/>
            <person name="Shimizu-Inatsugi R."/>
            <person name="Schlapbach R."/>
            <person name="Sreeman S.M."/>
            <person name="Shimizu K.K."/>
        </authorList>
    </citation>
    <scope>NUCLEOTIDE SEQUENCE</scope>
</reference>
<organism evidence="3 4">
    <name type="scientific">Eleusine coracana subsp. coracana</name>
    <dbReference type="NCBI Taxonomy" id="191504"/>
    <lineage>
        <taxon>Eukaryota</taxon>
        <taxon>Viridiplantae</taxon>
        <taxon>Streptophyta</taxon>
        <taxon>Embryophyta</taxon>
        <taxon>Tracheophyta</taxon>
        <taxon>Spermatophyta</taxon>
        <taxon>Magnoliopsida</taxon>
        <taxon>Liliopsida</taxon>
        <taxon>Poales</taxon>
        <taxon>Poaceae</taxon>
        <taxon>PACMAD clade</taxon>
        <taxon>Chloridoideae</taxon>
        <taxon>Cynodonteae</taxon>
        <taxon>Eleusininae</taxon>
        <taxon>Eleusine</taxon>
    </lineage>
</organism>
<evidence type="ECO:0000259" key="2">
    <source>
        <dbReference type="Pfam" id="PF03732"/>
    </source>
</evidence>
<feature type="domain" description="Retrotransposon gag" evidence="2">
    <location>
        <begin position="146"/>
        <end position="230"/>
    </location>
</feature>
<dbReference type="PANTHER" id="PTHR33223">
    <property type="entry name" value="CCHC-TYPE DOMAIN-CONTAINING PROTEIN"/>
    <property type="match status" value="1"/>
</dbReference>
<dbReference type="AlphaFoldDB" id="A0AAV5FHA3"/>
<dbReference type="Pfam" id="PF03732">
    <property type="entry name" value="Retrotrans_gag"/>
    <property type="match status" value="1"/>
</dbReference>
<reference evidence="3" key="1">
    <citation type="journal article" date="2018" name="DNA Res.">
        <title>Multiple hybrid de novo genome assembly of finger millet, an orphan allotetraploid crop.</title>
        <authorList>
            <person name="Hatakeyama M."/>
            <person name="Aluri S."/>
            <person name="Balachadran M.T."/>
            <person name="Sivarajan S.R."/>
            <person name="Patrignani A."/>
            <person name="Gruter S."/>
            <person name="Poveda L."/>
            <person name="Shimizu-Inatsugi R."/>
            <person name="Baeten J."/>
            <person name="Francoijs K.J."/>
            <person name="Nataraja K.N."/>
            <person name="Reddy Y.A.N."/>
            <person name="Phadnis S."/>
            <person name="Ravikumar R.L."/>
            <person name="Schlapbach R."/>
            <person name="Sreeman S.M."/>
            <person name="Shimizu K.K."/>
        </authorList>
    </citation>
    <scope>NUCLEOTIDE SEQUENCE</scope>
</reference>
<name>A0AAV5FHA3_ELECO</name>
<dbReference type="EMBL" id="BQKI01000085">
    <property type="protein sequence ID" value="GJN33820.1"/>
    <property type="molecule type" value="Genomic_DNA"/>
</dbReference>
<dbReference type="PANTHER" id="PTHR33223:SF8">
    <property type="entry name" value="OS04G0172440 PROTEIN"/>
    <property type="match status" value="1"/>
</dbReference>